<evidence type="ECO:0000313" key="2">
    <source>
        <dbReference type="Proteomes" id="UP001159363"/>
    </source>
</evidence>
<evidence type="ECO:0000313" key="1">
    <source>
        <dbReference type="EMBL" id="KAJ8868240.1"/>
    </source>
</evidence>
<protein>
    <submittedName>
        <fullName evidence="1">Uncharacterized protein</fullName>
    </submittedName>
</protein>
<keyword evidence="2" id="KW-1185">Reference proteome</keyword>
<organism evidence="1 2">
    <name type="scientific">Dryococelus australis</name>
    <dbReference type="NCBI Taxonomy" id="614101"/>
    <lineage>
        <taxon>Eukaryota</taxon>
        <taxon>Metazoa</taxon>
        <taxon>Ecdysozoa</taxon>
        <taxon>Arthropoda</taxon>
        <taxon>Hexapoda</taxon>
        <taxon>Insecta</taxon>
        <taxon>Pterygota</taxon>
        <taxon>Neoptera</taxon>
        <taxon>Polyneoptera</taxon>
        <taxon>Phasmatodea</taxon>
        <taxon>Verophasmatodea</taxon>
        <taxon>Anareolatae</taxon>
        <taxon>Phasmatidae</taxon>
        <taxon>Eurycanthinae</taxon>
        <taxon>Dryococelus</taxon>
    </lineage>
</organism>
<dbReference type="Proteomes" id="UP001159363">
    <property type="component" value="Chromosome 14"/>
</dbReference>
<dbReference type="EMBL" id="JARBHB010000015">
    <property type="protein sequence ID" value="KAJ8868240.1"/>
    <property type="molecule type" value="Genomic_DNA"/>
</dbReference>
<accession>A0ABQ9G6Z8</accession>
<reference evidence="1 2" key="1">
    <citation type="submission" date="2023-02" db="EMBL/GenBank/DDBJ databases">
        <title>LHISI_Scaffold_Assembly.</title>
        <authorList>
            <person name="Stuart O.P."/>
            <person name="Cleave R."/>
            <person name="Magrath M.J.L."/>
            <person name="Mikheyev A.S."/>
        </authorList>
    </citation>
    <scope>NUCLEOTIDE SEQUENCE [LARGE SCALE GENOMIC DNA]</scope>
    <source>
        <strain evidence="1">Daus_M_001</strain>
        <tissue evidence="1">Leg muscle</tissue>
    </source>
</reference>
<comment type="caution">
    <text evidence="1">The sequence shown here is derived from an EMBL/GenBank/DDBJ whole genome shotgun (WGS) entry which is preliminary data.</text>
</comment>
<sequence>MKPFNNRTQLISLDLEAYDGGDNLAEDEESSQETFMRKMGLGHLIPHTDINASDLRSLDNSDFFDIPVIKVSGHANIAINTSDVSTKYDTSSSNEVEILSNDMLVVECNDGANHCNEFVDNVHPSKPCFDLKEFAISALQTAPGSDSLT</sequence>
<name>A0ABQ9G6Z8_9NEOP</name>
<gene>
    <name evidence="1" type="ORF">PR048_032049</name>
</gene>
<proteinExistence type="predicted"/>